<evidence type="ECO:0000313" key="2">
    <source>
        <dbReference type="Proteomes" id="UP000030745"/>
    </source>
</evidence>
<dbReference type="EMBL" id="KK583227">
    <property type="protein sequence ID" value="KDO25983.1"/>
    <property type="molecule type" value="Genomic_DNA"/>
</dbReference>
<dbReference type="PANTHER" id="PTHR13618">
    <property type="entry name" value="LEUCINE ZIPPER CONTAINING TRANSCRIPTION FACTOR LZF1"/>
    <property type="match status" value="1"/>
</dbReference>
<accession>A0A067C629</accession>
<reference evidence="1 2" key="1">
    <citation type="journal article" date="2013" name="PLoS Genet.">
        <title>Distinctive expansion of potential virulence genes in the genome of the oomycete fish pathogen Saprolegnia parasitica.</title>
        <authorList>
            <person name="Jiang R.H."/>
            <person name="de Bruijn I."/>
            <person name="Haas B.J."/>
            <person name="Belmonte R."/>
            <person name="Lobach L."/>
            <person name="Christie J."/>
            <person name="van den Ackerveken G."/>
            <person name="Bottin A."/>
            <person name="Bulone V."/>
            <person name="Diaz-Moreno S.M."/>
            <person name="Dumas B."/>
            <person name="Fan L."/>
            <person name="Gaulin E."/>
            <person name="Govers F."/>
            <person name="Grenville-Briggs L.J."/>
            <person name="Horner N.R."/>
            <person name="Levin J.Z."/>
            <person name="Mammella M."/>
            <person name="Meijer H.J."/>
            <person name="Morris P."/>
            <person name="Nusbaum C."/>
            <person name="Oome S."/>
            <person name="Phillips A.J."/>
            <person name="van Rooyen D."/>
            <person name="Rzeszutek E."/>
            <person name="Saraiva M."/>
            <person name="Secombes C.J."/>
            <person name="Seidl M.F."/>
            <person name="Snel B."/>
            <person name="Stassen J.H."/>
            <person name="Sykes S."/>
            <person name="Tripathy S."/>
            <person name="van den Berg H."/>
            <person name="Vega-Arreguin J.C."/>
            <person name="Wawra S."/>
            <person name="Young S.K."/>
            <person name="Zeng Q."/>
            <person name="Dieguez-Uribeondo J."/>
            <person name="Russ C."/>
            <person name="Tyler B.M."/>
            <person name="van West P."/>
        </authorList>
    </citation>
    <scope>NUCLEOTIDE SEQUENCE [LARGE SCALE GENOMIC DNA]</scope>
    <source>
        <strain evidence="1 2">CBS 223.65</strain>
    </source>
</reference>
<dbReference type="GeneID" id="24130850"/>
<dbReference type="GO" id="GO:0043291">
    <property type="term" value="C:RAVE complex"/>
    <property type="evidence" value="ECO:0007669"/>
    <property type="project" value="TreeGrafter"/>
</dbReference>
<keyword evidence="2" id="KW-1185">Reference proteome</keyword>
<dbReference type="RefSeq" id="XP_012203270.1">
    <property type="nucleotide sequence ID" value="XM_012347880.1"/>
</dbReference>
<proteinExistence type="predicted"/>
<name>A0A067C629_SAPPC</name>
<dbReference type="Proteomes" id="UP000030745">
    <property type="component" value="Unassembled WGS sequence"/>
</dbReference>
<dbReference type="OrthoDB" id="150239at2759"/>
<dbReference type="VEuPathDB" id="FungiDB:SPRG_08636"/>
<dbReference type="InterPro" id="IPR028241">
    <property type="entry name" value="RAVE2/Rogdi"/>
</dbReference>
<dbReference type="PANTHER" id="PTHR13618:SF1">
    <property type="entry name" value="PROTEIN ROGDI HOMOLOG"/>
    <property type="match status" value="1"/>
</dbReference>
<dbReference type="KEGG" id="spar:SPRG_08636"/>
<dbReference type="OMA" id="TNIPEGC"/>
<evidence type="ECO:0000313" key="1">
    <source>
        <dbReference type="EMBL" id="KDO25983.1"/>
    </source>
</evidence>
<organism evidence="1 2">
    <name type="scientific">Saprolegnia parasitica (strain CBS 223.65)</name>
    <dbReference type="NCBI Taxonomy" id="695850"/>
    <lineage>
        <taxon>Eukaryota</taxon>
        <taxon>Sar</taxon>
        <taxon>Stramenopiles</taxon>
        <taxon>Oomycota</taxon>
        <taxon>Saprolegniomycetes</taxon>
        <taxon>Saprolegniales</taxon>
        <taxon>Saprolegniaceae</taxon>
        <taxon>Saprolegnia</taxon>
    </lineage>
</organism>
<gene>
    <name evidence="1" type="ORF">SPRG_08636</name>
</gene>
<dbReference type="Pfam" id="PF10259">
    <property type="entry name" value="Rogdi_lz"/>
    <property type="match status" value="1"/>
</dbReference>
<dbReference type="AlphaFoldDB" id="A0A067C629"/>
<sequence length="279" mass="31048">MDVEEAAVARDMASFLRRDVLDELTGTKEALIQAESRWMRMQGQEQATGKSMKATIKTEGASILEADIELNLRRGYLVNTKLHQPCVLDQLLEFHRILHMQYRAIARVVSVLEKDVAHTGPETVSIDDVALLVHYTHEALALLAQALRQAGMAVRLPSKRRFPYSAQLDHCFSPPLPSDILVDLSVHQARVLVEAFVVAPSSKPVDELLSNSSKKEFVGQVTLFRGQTIEIVRQTSVWLDLPGLEDLLVVLDDHVARVTALRNKADALLQCVPDAIPCM</sequence>
<protein>
    <submittedName>
        <fullName evidence="1">Uncharacterized protein</fullName>
    </submittedName>
</protein>